<dbReference type="OrthoDB" id="6262491at2759"/>
<comment type="caution">
    <text evidence="1">The sequence shown here is derived from an EMBL/GenBank/DDBJ whole genome shotgun (WGS) entry which is preliminary data.</text>
</comment>
<accession>A0A9P6B5H6</accession>
<gene>
    <name evidence="1" type="ORF">BS47DRAFT_1290260</name>
</gene>
<dbReference type="AlphaFoldDB" id="A0A9P6B5H6"/>
<proteinExistence type="predicted"/>
<evidence type="ECO:0000313" key="2">
    <source>
        <dbReference type="Proteomes" id="UP000886523"/>
    </source>
</evidence>
<dbReference type="InterPro" id="IPR015943">
    <property type="entry name" value="WD40/YVTN_repeat-like_dom_sf"/>
</dbReference>
<dbReference type="Proteomes" id="UP000886523">
    <property type="component" value="Unassembled WGS sequence"/>
</dbReference>
<feature type="non-terminal residue" evidence="1">
    <location>
        <position position="1"/>
    </location>
</feature>
<dbReference type="SUPFAM" id="SSF50978">
    <property type="entry name" value="WD40 repeat-like"/>
    <property type="match status" value="1"/>
</dbReference>
<reference evidence="1" key="1">
    <citation type="journal article" date="2020" name="Nat. Commun.">
        <title>Large-scale genome sequencing of mycorrhizal fungi provides insights into the early evolution of symbiotic traits.</title>
        <authorList>
            <person name="Miyauchi S."/>
            <person name="Kiss E."/>
            <person name="Kuo A."/>
            <person name="Drula E."/>
            <person name="Kohler A."/>
            <person name="Sanchez-Garcia M."/>
            <person name="Morin E."/>
            <person name="Andreopoulos B."/>
            <person name="Barry K.W."/>
            <person name="Bonito G."/>
            <person name="Buee M."/>
            <person name="Carver A."/>
            <person name="Chen C."/>
            <person name="Cichocki N."/>
            <person name="Clum A."/>
            <person name="Culley D."/>
            <person name="Crous P.W."/>
            <person name="Fauchery L."/>
            <person name="Girlanda M."/>
            <person name="Hayes R.D."/>
            <person name="Keri Z."/>
            <person name="LaButti K."/>
            <person name="Lipzen A."/>
            <person name="Lombard V."/>
            <person name="Magnuson J."/>
            <person name="Maillard F."/>
            <person name="Murat C."/>
            <person name="Nolan M."/>
            <person name="Ohm R.A."/>
            <person name="Pangilinan J."/>
            <person name="Pereira M.F."/>
            <person name="Perotto S."/>
            <person name="Peter M."/>
            <person name="Pfister S."/>
            <person name="Riley R."/>
            <person name="Sitrit Y."/>
            <person name="Stielow J.B."/>
            <person name="Szollosi G."/>
            <person name="Zifcakova L."/>
            <person name="Stursova M."/>
            <person name="Spatafora J.W."/>
            <person name="Tedersoo L."/>
            <person name="Vaario L.M."/>
            <person name="Yamada A."/>
            <person name="Yan M."/>
            <person name="Wang P."/>
            <person name="Xu J."/>
            <person name="Bruns T."/>
            <person name="Baldrian P."/>
            <person name="Vilgalys R."/>
            <person name="Dunand C."/>
            <person name="Henrissat B."/>
            <person name="Grigoriev I.V."/>
            <person name="Hibbett D."/>
            <person name="Nagy L.G."/>
            <person name="Martin F.M."/>
        </authorList>
    </citation>
    <scope>NUCLEOTIDE SEQUENCE</scope>
    <source>
        <strain evidence="1">UP504</strain>
    </source>
</reference>
<organism evidence="1 2">
    <name type="scientific">Hydnum rufescens UP504</name>
    <dbReference type="NCBI Taxonomy" id="1448309"/>
    <lineage>
        <taxon>Eukaryota</taxon>
        <taxon>Fungi</taxon>
        <taxon>Dikarya</taxon>
        <taxon>Basidiomycota</taxon>
        <taxon>Agaricomycotina</taxon>
        <taxon>Agaricomycetes</taxon>
        <taxon>Cantharellales</taxon>
        <taxon>Hydnaceae</taxon>
        <taxon>Hydnum</taxon>
    </lineage>
</organism>
<dbReference type="InterPro" id="IPR036322">
    <property type="entry name" value="WD40_repeat_dom_sf"/>
</dbReference>
<evidence type="ECO:0000313" key="1">
    <source>
        <dbReference type="EMBL" id="KAF9517910.1"/>
    </source>
</evidence>
<keyword evidence="2" id="KW-1185">Reference proteome</keyword>
<dbReference type="EMBL" id="MU128928">
    <property type="protein sequence ID" value="KAF9517910.1"/>
    <property type="molecule type" value="Genomic_DNA"/>
</dbReference>
<sequence>KAERTKHVGDPVELKGKVIRMIVRHEHAWTTESGGIARRVDLQVTVVSAIYRGHTAPVTFLAFYTIDNRTTGKKETLLITDSWDKTIKIWKTTVICH</sequence>
<dbReference type="Gene3D" id="2.130.10.10">
    <property type="entry name" value="YVTN repeat-like/Quinoprotein amine dehydrogenase"/>
    <property type="match status" value="1"/>
</dbReference>
<name>A0A9P6B5H6_9AGAM</name>
<protein>
    <submittedName>
        <fullName evidence="1">Uncharacterized protein</fullName>
    </submittedName>
</protein>